<dbReference type="RefSeq" id="WP_238567012.1">
    <property type="nucleotide sequence ID" value="NZ_JDUW01000003.1"/>
</dbReference>
<dbReference type="GO" id="GO:0003677">
    <property type="term" value="F:DNA binding"/>
    <property type="evidence" value="ECO:0007669"/>
    <property type="project" value="UniProtKB-KW"/>
</dbReference>
<organism evidence="1 2">
    <name type="scientific">Bifidobacterium reuteri DSM 23975</name>
    <dbReference type="NCBI Taxonomy" id="1437610"/>
    <lineage>
        <taxon>Bacteria</taxon>
        <taxon>Bacillati</taxon>
        <taxon>Actinomycetota</taxon>
        <taxon>Actinomycetes</taxon>
        <taxon>Bifidobacteriales</taxon>
        <taxon>Bifidobacteriaceae</taxon>
        <taxon>Bifidobacterium</taxon>
    </lineage>
</organism>
<comment type="caution">
    <text evidence="1">The sequence shown here is derived from an EMBL/GenBank/DDBJ whole genome shotgun (WGS) entry which is preliminary data.</text>
</comment>
<dbReference type="EMBL" id="JGZK01000005">
    <property type="protein sequence ID" value="KFI86160.1"/>
    <property type="molecule type" value="Genomic_DNA"/>
</dbReference>
<protein>
    <submittedName>
        <fullName evidence="1">DNA-binding helix-turn-helix protein</fullName>
    </submittedName>
</protein>
<sequence>MGKVIKSKVVFTDPRDRDDDISDYTVPIPEGLTEEFHPSQPVTPKQIIAWETRNKEPYPGYAEELFNWENAWEEVNRAQLKADGGYLHISDPEPVEVVASSDAVAGGVKDGDGRDVPVYGDETVFGEFKDVFETVFGGDEQSDDDGDEEREGE</sequence>
<name>A0A087CSB0_9BIFI</name>
<evidence type="ECO:0000313" key="2">
    <source>
        <dbReference type="Proteomes" id="UP000028984"/>
    </source>
</evidence>
<gene>
    <name evidence="1" type="ORF">BREU_1328</name>
</gene>
<keyword evidence="2" id="KW-1185">Reference proteome</keyword>
<keyword evidence="1" id="KW-0238">DNA-binding</keyword>
<accession>A0A087CSB0</accession>
<evidence type="ECO:0000313" key="1">
    <source>
        <dbReference type="EMBL" id="KFI86160.1"/>
    </source>
</evidence>
<proteinExistence type="predicted"/>
<reference evidence="1 2" key="1">
    <citation type="submission" date="2014-03" db="EMBL/GenBank/DDBJ databases">
        <title>Genomics of Bifidobacteria.</title>
        <authorList>
            <person name="Ventura M."/>
            <person name="Milani C."/>
            <person name="Lugli G.A."/>
        </authorList>
    </citation>
    <scope>NUCLEOTIDE SEQUENCE [LARGE SCALE GENOMIC DNA]</scope>
    <source>
        <strain evidence="1 2">DSM 23975</strain>
    </source>
</reference>
<dbReference type="Proteomes" id="UP000028984">
    <property type="component" value="Unassembled WGS sequence"/>
</dbReference>
<dbReference type="AlphaFoldDB" id="A0A087CSB0"/>
<dbReference type="eggNOG" id="ENOG5030GFD">
    <property type="taxonomic scope" value="Bacteria"/>
</dbReference>